<organism evidence="10 11">
    <name type="scientific">Rubritalea profundi</name>
    <dbReference type="NCBI Taxonomy" id="1658618"/>
    <lineage>
        <taxon>Bacteria</taxon>
        <taxon>Pseudomonadati</taxon>
        <taxon>Verrucomicrobiota</taxon>
        <taxon>Verrucomicrobiia</taxon>
        <taxon>Verrucomicrobiales</taxon>
        <taxon>Rubritaleaceae</taxon>
        <taxon>Rubritalea</taxon>
    </lineage>
</organism>
<dbReference type="Gene3D" id="1.20.81.30">
    <property type="entry name" value="Type II secretion system (T2SS), domain F"/>
    <property type="match status" value="2"/>
</dbReference>
<dbReference type="EMBL" id="MQWA01000001">
    <property type="protein sequence ID" value="PQJ29261.1"/>
    <property type="molecule type" value="Genomic_DNA"/>
</dbReference>
<evidence type="ECO:0000256" key="4">
    <source>
        <dbReference type="ARBA" id="ARBA00022692"/>
    </source>
</evidence>
<dbReference type="PANTHER" id="PTHR30012">
    <property type="entry name" value="GENERAL SECRETION PATHWAY PROTEIN"/>
    <property type="match status" value="1"/>
</dbReference>
<keyword evidence="11" id="KW-1185">Reference proteome</keyword>
<reference evidence="10 11" key="1">
    <citation type="submission" date="2016-12" db="EMBL/GenBank/DDBJ databases">
        <title>Study of bacterial adaptation to deep sea.</title>
        <authorList>
            <person name="Song J."/>
            <person name="Yoshizawa S."/>
            <person name="Kogure K."/>
        </authorList>
    </citation>
    <scope>NUCLEOTIDE SEQUENCE [LARGE SCALE GENOMIC DNA]</scope>
    <source>
        <strain evidence="10 11">SAORIC-165</strain>
    </source>
</reference>
<feature type="region of interest" description="Disordered" evidence="7">
    <location>
        <begin position="1"/>
        <end position="32"/>
    </location>
</feature>
<dbReference type="Proteomes" id="UP000239907">
    <property type="component" value="Unassembled WGS sequence"/>
</dbReference>
<evidence type="ECO:0000313" key="10">
    <source>
        <dbReference type="EMBL" id="PQJ29261.1"/>
    </source>
</evidence>
<evidence type="ECO:0000256" key="8">
    <source>
        <dbReference type="SAM" id="Phobius"/>
    </source>
</evidence>
<gene>
    <name evidence="10" type="ORF">BSZ32_12670</name>
</gene>
<dbReference type="InterPro" id="IPR018076">
    <property type="entry name" value="T2SS_GspF_dom"/>
</dbReference>
<keyword evidence="4 8" id="KW-0812">Transmembrane</keyword>
<dbReference type="InterPro" id="IPR042094">
    <property type="entry name" value="T2SS_GspF_sf"/>
</dbReference>
<name>A0A2S7U4A3_9BACT</name>
<protein>
    <recommendedName>
        <fullName evidence="9">Type II secretion system protein GspF domain-containing protein</fullName>
    </recommendedName>
</protein>
<proteinExistence type="inferred from homology"/>
<dbReference type="PANTHER" id="PTHR30012:SF0">
    <property type="entry name" value="TYPE II SECRETION SYSTEM PROTEIN F-RELATED"/>
    <property type="match status" value="1"/>
</dbReference>
<evidence type="ECO:0000256" key="1">
    <source>
        <dbReference type="ARBA" id="ARBA00004651"/>
    </source>
</evidence>
<accession>A0A2S7U4A3</accession>
<evidence type="ECO:0000313" key="11">
    <source>
        <dbReference type="Proteomes" id="UP000239907"/>
    </source>
</evidence>
<comment type="similarity">
    <text evidence="2">Belongs to the GSP F family.</text>
</comment>
<keyword evidence="3" id="KW-1003">Cell membrane</keyword>
<evidence type="ECO:0000256" key="6">
    <source>
        <dbReference type="ARBA" id="ARBA00023136"/>
    </source>
</evidence>
<dbReference type="InterPro" id="IPR003004">
    <property type="entry name" value="GspF/PilC"/>
</dbReference>
<comment type="caution">
    <text evidence="10">The sequence shown here is derived from an EMBL/GenBank/DDBJ whole genome shotgun (WGS) entry which is preliminary data.</text>
</comment>
<dbReference type="GO" id="GO:0005886">
    <property type="term" value="C:plasma membrane"/>
    <property type="evidence" value="ECO:0007669"/>
    <property type="project" value="UniProtKB-SubCell"/>
</dbReference>
<dbReference type="Pfam" id="PF00482">
    <property type="entry name" value="T2SSF"/>
    <property type="match status" value="2"/>
</dbReference>
<dbReference type="OrthoDB" id="185123at2"/>
<dbReference type="RefSeq" id="WP_105043756.1">
    <property type="nucleotide sequence ID" value="NZ_MQWA01000001.1"/>
</dbReference>
<evidence type="ECO:0000256" key="5">
    <source>
        <dbReference type="ARBA" id="ARBA00022989"/>
    </source>
</evidence>
<keyword evidence="5 8" id="KW-1133">Transmembrane helix</keyword>
<sequence>MNNIQSPPMTEGAAATSGASKPKTGMNREIKLPFTSNKPKTFKTKELIQFYRGVASMLKAQINTADALKYYADGLPDKGMADSLMGIRNDIHAGISVYEAFKKSARFDDMTLGLVKAGMDSGKLDSAFTDLAARAQTEAFFRKQIRKIVLIPSFVFPFLIIAFIYSQTNIMPKIKGMVLVGDYQPQGPVKFFFMLSDFVIQWWPAGVTIIIGIVLAFVFSEKLRNIVLILATSKWRLLGKLIQGLRQVTFLGVIKLLHSNGINMSKAIRTSATAVKGTPLHDELLNAADKYEKSGVPLAIAFTKYTSVDDQVVHMMAIGERSASMGAQLEMLTEMYEEDCKQHMEDFTNILSFFIMLAAVSMIAFVFLSVFMPIFLMGPEMMQQSM</sequence>
<feature type="transmembrane region" description="Helical" evidence="8">
    <location>
        <begin position="351"/>
        <end position="376"/>
    </location>
</feature>
<feature type="domain" description="Type II secretion system protein GspF" evidence="9">
    <location>
        <begin position="50"/>
        <end position="163"/>
    </location>
</feature>
<evidence type="ECO:0000256" key="7">
    <source>
        <dbReference type="SAM" id="MobiDB-lite"/>
    </source>
</evidence>
<evidence type="ECO:0000256" key="2">
    <source>
        <dbReference type="ARBA" id="ARBA00005745"/>
    </source>
</evidence>
<evidence type="ECO:0000256" key="3">
    <source>
        <dbReference type="ARBA" id="ARBA00022475"/>
    </source>
</evidence>
<dbReference type="AlphaFoldDB" id="A0A2S7U4A3"/>
<feature type="domain" description="Type II secretion system protein GspF" evidence="9">
    <location>
        <begin position="253"/>
        <end position="373"/>
    </location>
</feature>
<evidence type="ECO:0000259" key="9">
    <source>
        <dbReference type="Pfam" id="PF00482"/>
    </source>
</evidence>
<feature type="transmembrane region" description="Helical" evidence="8">
    <location>
        <begin position="200"/>
        <end position="219"/>
    </location>
</feature>
<keyword evidence="6 8" id="KW-0472">Membrane</keyword>
<comment type="subcellular location">
    <subcellularLocation>
        <location evidence="1">Cell membrane</location>
        <topology evidence="1">Multi-pass membrane protein</topology>
    </subcellularLocation>
</comment>
<feature type="transmembrane region" description="Helical" evidence="8">
    <location>
        <begin position="148"/>
        <end position="166"/>
    </location>
</feature>